<proteinExistence type="predicted"/>
<sequence length="205" mass="21820">MIIKGWVAAAAVVVGLGLAGCSGGGEVAARPSHHTPTAEPGGSASSAGSATASPSGTSSVDAAYAKVPKAARAHTYAAAQAFAEFYVGQFNLAWAKPDPDAIRPYAASRCKSCAAYAQTASELVRDHQRVDGDVVTIRASSWMPESTMRTALVRIVNVQEARKVLDATGRTAWTIKREPNEQEFEVGWDNGRWLINEVRYVEVKR</sequence>
<dbReference type="EMBL" id="JBHSRD010000006">
    <property type="protein sequence ID" value="MFC6008774.1"/>
    <property type="molecule type" value="Genomic_DNA"/>
</dbReference>
<feature type="compositionally biased region" description="Low complexity" evidence="1">
    <location>
        <begin position="40"/>
        <end position="53"/>
    </location>
</feature>
<organism evidence="3 4">
    <name type="scientific">Angustibacter luteus</name>
    <dbReference type="NCBI Taxonomy" id="658456"/>
    <lineage>
        <taxon>Bacteria</taxon>
        <taxon>Bacillati</taxon>
        <taxon>Actinomycetota</taxon>
        <taxon>Actinomycetes</taxon>
        <taxon>Kineosporiales</taxon>
        <taxon>Kineosporiaceae</taxon>
    </lineage>
</organism>
<accession>A0ABW1JHE0</accession>
<dbReference type="Proteomes" id="UP001596189">
    <property type="component" value="Unassembled WGS sequence"/>
</dbReference>
<name>A0ABW1JHE0_9ACTN</name>
<dbReference type="InterPro" id="IPR046281">
    <property type="entry name" value="DUF6318"/>
</dbReference>
<keyword evidence="4" id="KW-1185">Reference proteome</keyword>
<evidence type="ECO:0000313" key="4">
    <source>
        <dbReference type="Proteomes" id="UP001596189"/>
    </source>
</evidence>
<protein>
    <submittedName>
        <fullName evidence="3">DUF6318 family protein</fullName>
    </submittedName>
</protein>
<feature type="domain" description="DUF6318" evidence="2">
    <location>
        <begin position="66"/>
        <end position="198"/>
    </location>
</feature>
<dbReference type="Pfam" id="PF19843">
    <property type="entry name" value="DUF6318"/>
    <property type="match status" value="1"/>
</dbReference>
<gene>
    <name evidence="3" type="ORF">ACFQDO_16700</name>
</gene>
<dbReference type="RefSeq" id="WP_345714718.1">
    <property type="nucleotide sequence ID" value="NZ_BAABFP010000002.1"/>
</dbReference>
<dbReference type="PROSITE" id="PS51257">
    <property type="entry name" value="PROKAR_LIPOPROTEIN"/>
    <property type="match status" value="1"/>
</dbReference>
<evidence type="ECO:0000259" key="2">
    <source>
        <dbReference type="Pfam" id="PF19843"/>
    </source>
</evidence>
<reference evidence="4" key="1">
    <citation type="journal article" date="2019" name="Int. J. Syst. Evol. Microbiol.">
        <title>The Global Catalogue of Microorganisms (GCM) 10K type strain sequencing project: providing services to taxonomists for standard genome sequencing and annotation.</title>
        <authorList>
            <consortium name="The Broad Institute Genomics Platform"/>
            <consortium name="The Broad Institute Genome Sequencing Center for Infectious Disease"/>
            <person name="Wu L."/>
            <person name="Ma J."/>
        </authorList>
    </citation>
    <scope>NUCLEOTIDE SEQUENCE [LARGE SCALE GENOMIC DNA]</scope>
    <source>
        <strain evidence="4">KACC 14249</strain>
    </source>
</reference>
<evidence type="ECO:0000313" key="3">
    <source>
        <dbReference type="EMBL" id="MFC6008774.1"/>
    </source>
</evidence>
<evidence type="ECO:0000256" key="1">
    <source>
        <dbReference type="SAM" id="MobiDB-lite"/>
    </source>
</evidence>
<comment type="caution">
    <text evidence="3">The sequence shown here is derived from an EMBL/GenBank/DDBJ whole genome shotgun (WGS) entry which is preliminary data.</text>
</comment>
<feature type="region of interest" description="Disordered" evidence="1">
    <location>
        <begin position="27"/>
        <end position="53"/>
    </location>
</feature>